<reference evidence="1 2" key="1">
    <citation type="journal article" date="2018" name="Front. Plant Sci.">
        <title>Red Clover (Trifolium pratense) and Zigzag Clover (T. medium) - A Picture of Genomic Similarities and Differences.</title>
        <authorList>
            <person name="Dluhosova J."/>
            <person name="Istvanek J."/>
            <person name="Nedelnik J."/>
            <person name="Repkova J."/>
        </authorList>
    </citation>
    <scope>NUCLEOTIDE SEQUENCE [LARGE SCALE GENOMIC DNA]</scope>
    <source>
        <strain evidence="2">cv. 10/8</strain>
        <tissue evidence="1">Leaf</tissue>
    </source>
</reference>
<sequence length="41" mass="4470">KAIETLLKGNTGRKPRHHLPVEAPSASVMTSDARVEMLSKL</sequence>
<feature type="non-terminal residue" evidence="1">
    <location>
        <position position="1"/>
    </location>
</feature>
<evidence type="ECO:0000313" key="1">
    <source>
        <dbReference type="EMBL" id="MCI50652.1"/>
    </source>
</evidence>
<comment type="caution">
    <text evidence="1">The sequence shown here is derived from an EMBL/GenBank/DDBJ whole genome shotgun (WGS) entry which is preliminary data.</text>
</comment>
<evidence type="ECO:0000313" key="2">
    <source>
        <dbReference type="Proteomes" id="UP000265520"/>
    </source>
</evidence>
<protein>
    <submittedName>
        <fullName evidence="1">Uncharacterized protein</fullName>
    </submittedName>
</protein>
<name>A0A392SQF4_9FABA</name>
<dbReference type="EMBL" id="LXQA010419712">
    <property type="protein sequence ID" value="MCI50652.1"/>
    <property type="molecule type" value="Genomic_DNA"/>
</dbReference>
<dbReference type="Proteomes" id="UP000265520">
    <property type="component" value="Unassembled WGS sequence"/>
</dbReference>
<dbReference type="AlphaFoldDB" id="A0A392SQF4"/>
<keyword evidence="2" id="KW-1185">Reference proteome</keyword>
<proteinExistence type="predicted"/>
<accession>A0A392SQF4</accession>
<organism evidence="1 2">
    <name type="scientific">Trifolium medium</name>
    <dbReference type="NCBI Taxonomy" id="97028"/>
    <lineage>
        <taxon>Eukaryota</taxon>
        <taxon>Viridiplantae</taxon>
        <taxon>Streptophyta</taxon>
        <taxon>Embryophyta</taxon>
        <taxon>Tracheophyta</taxon>
        <taxon>Spermatophyta</taxon>
        <taxon>Magnoliopsida</taxon>
        <taxon>eudicotyledons</taxon>
        <taxon>Gunneridae</taxon>
        <taxon>Pentapetalae</taxon>
        <taxon>rosids</taxon>
        <taxon>fabids</taxon>
        <taxon>Fabales</taxon>
        <taxon>Fabaceae</taxon>
        <taxon>Papilionoideae</taxon>
        <taxon>50 kb inversion clade</taxon>
        <taxon>NPAAA clade</taxon>
        <taxon>Hologalegina</taxon>
        <taxon>IRL clade</taxon>
        <taxon>Trifolieae</taxon>
        <taxon>Trifolium</taxon>
    </lineage>
</organism>